<dbReference type="FunFam" id="3.40.140.10:FF:000029">
    <property type="entry name" value="DNA dC-&gt;dU-editing enzyme APOBEC-3G"/>
    <property type="match status" value="1"/>
</dbReference>
<keyword evidence="10" id="KW-0862">Zinc</keyword>
<comment type="catalytic activity">
    <reaction evidence="15">
        <text>a 2'-deoxycytidine in single-stranded DNA + H2O + H(+) = a 2'-deoxyuridine in single-stranded DNA + NH4(+)</text>
        <dbReference type="Rhea" id="RHEA:50948"/>
        <dbReference type="Rhea" id="RHEA-COMP:12846"/>
        <dbReference type="Rhea" id="RHEA-COMP:12847"/>
        <dbReference type="ChEBI" id="CHEBI:15377"/>
        <dbReference type="ChEBI" id="CHEBI:15378"/>
        <dbReference type="ChEBI" id="CHEBI:28938"/>
        <dbReference type="ChEBI" id="CHEBI:85452"/>
        <dbReference type="ChEBI" id="CHEBI:133902"/>
        <dbReference type="EC" id="3.5.4.38"/>
    </reaction>
</comment>
<dbReference type="GO" id="GO:0045087">
    <property type="term" value="P:innate immune response"/>
    <property type="evidence" value="ECO:0007669"/>
    <property type="project" value="UniProtKB-KW"/>
</dbReference>
<dbReference type="GO" id="GO:0045869">
    <property type="term" value="P:negative regulation of single stranded viral RNA replication via double stranded DNA intermediate"/>
    <property type="evidence" value="ECO:0007669"/>
    <property type="project" value="TreeGrafter"/>
</dbReference>
<evidence type="ECO:0000256" key="12">
    <source>
        <dbReference type="ARBA" id="ARBA00023118"/>
    </source>
</evidence>
<evidence type="ECO:0000256" key="4">
    <source>
        <dbReference type="ARBA" id="ARBA00020239"/>
    </source>
</evidence>
<keyword evidence="7" id="KW-0479">Metal-binding</keyword>
<feature type="chain" id="PRO_5035193774" description="DNA dC-&gt;dU-editing enzyme APOBEC-3G" evidence="16">
    <location>
        <begin position="23"/>
        <end position="201"/>
    </location>
</feature>
<comment type="cofactor">
    <cofactor evidence="1">
        <name>Zn(2+)</name>
        <dbReference type="ChEBI" id="CHEBI:29105"/>
    </cofactor>
</comment>
<organism evidence="18 19">
    <name type="scientific">Papio anubis</name>
    <name type="common">Olive baboon</name>
    <dbReference type="NCBI Taxonomy" id="9555"/>
    <lineage>
        <taxon>Eukaryota</taxon>
        <taxon>Metazoa</taxon>
        <taxon>Chordata</taxon>
        <taxon>Craniata</taxon>
        <taxon>Vertebrata</taxon>
        <taxon>Euteleostomi</taxon>
        <taxon>Mammalia</taxon>
        <taxon>Eutheria</taxon>
        <taxon>Euarchontoglires</taxon>
        <taxon>Primates</taxon>
        <taxon>Haplorrhini</taxon>
        <taxon>Catarrhini</taxon>
        <taxon>Cercopithecidae</taxon>
        <taxon>Cercopithecinae</taxon>
        <taxon>Papio</taxon>
    </lineage>
</organism>
<reference evidence="18" key="3">
    <citation type="submission" date="2025-09" db="UniProtKB">
        <authorList>
            <consortium name="Ensembl"/>
        </authorList>
    </citation>
    <scope>IDENTIFICATION</scope>
</reference>
<gene>
    <name evidence="18" type="primary">APOBEC3C</name>
</gene>
<keyword evidence="6" id="KW-0399">Innate immunity</keyword>
<dbReference type="GO" id="GO:0008270">
    <property type="term" value="F:zinc ion binding"/>
    <property type="evidence" value="ECO:0007669"/>
    <property type="project" value="InterPro"/>
</dbReference>
<evidence type="ECO:0000256" key="5">
    <source>
        <dbReference type="ARBA" id="ARBA00022490"/>
    </source>
</evidence>
<evidence type="ECO:0000256" key="6">
    <source>
        <dbReference type="ARBA" id="ARBA00022588"/>
    </source>
</evidence>
<dbReference type="GO" id="GO:0044029">
    <property type="term" value="P:positive regulation of gene expression via chromosomal CpG island demethylation"/>
    <property type="evidence" value="ECO:0007669"/>
    <property type="project" value="Ensembl"/>
</dbReference>
<comment type="similarity">
    <text evidence="3">Belongs to the cytidine and deoxycytidylate deaminase family.</text>
</comment>
<dbReference type="Proteomes" id="UP000028761">
    <property type="component" value="Chromosome 16"/>
</dbReference>
<dbReference type="InterPro" id="IPR016192">
    <property type="entry name" value="APOBEC/CMP_deaminase_Zn-bd"/>
</dbReference>
<dbReference type="GO" id="GO:0010526">
    <property type="term" value="P:transposable element silencing"/>
    <property type="evidence" value="ECO:0007669"/>
    <property type="project" value="Ensembl"/>
</dbReference>
<dbReference type="SUPFAM" id="SSF53927">
    <property type="entry name" value="Cytidine deaminase-like"/>
    <property type="match status" value="1"/>
</dbReference>
<reference evidence="18 19" key="1">
    <citation type="submission" date="2012-03" db="EMBL/GenBank/DDBJ databases">
        <title>Whole Genome Assembly of Papio anubis.</title>
        <authorList>
            <person name="Liu Y.L."/>
            <person name="Abraham K.A."/>
            <person name="Akbar H.A."/>
            <person name="Ali S.A."/>
            <person name="Anosike U.A."/>
            <person name="Aqrawi P.A."/>
            <person name="Arias F.A."/>
            <person name="Attaway T.A."/>
            <person name="Awwad R.A."/>
            <person name="Babu C.B."/>
            <person name="Bandaranaike D.B."/>
            <person name="Battles P.B."/>
            <person name="Bell A.B."/>
            <person name="Beltran B.B."/>
            <person name="Berhane-Mersha D.B."/>
            <person name="Bess C.B."/>
            <person name="Bickham C.B."/>
            <person name="Bolden T.B."/>
            <person name="Carter K.C."/>
            <person name="Chau D.C."/>
            <person name="Chavez A.C."/>
            <person name="Clerc-Blankenburg K.C."/>
            <person name="Coyle M.C."/>
            <person name="Dao M.D."/>
            <person name="Davila M.L.D."/>
            <person name="Davy-Carroll L.D."/>
            <person name="Denson S.D."/>
            <person name="Dinh H.D."/>
            <person name="Fernandez S.F."/>
            <person name="Fernando P.F."/>
            <person name="Forbes L.F."/>
            <person name="Francis C.F."/>
            <person name="Francisco L.F."/>
            <person name="Fu Q.F."/>
            <person name="Garcia-Iii R.G."/>
            <person name="Garrett T.G."/>
            <person name="Gross S.G."/>
            <person name="Gubbala S.G."/>
            <person name="Hirani K.H."/>
            <person name="Hogues M.H."/>
            <person name="Hollins B.H."/>
            <person name="Jackson L.J."/>
            <person name="Javaid M.J."/>
            <person name="Jhangiani S.J."/>
            <person name="Johnson A.J."/>
            <person name="Johnson B.J."/>
            <person name="Jones J.J."/>
            <person name="Joshi V.J."/>
            <person name="Kalu J.K."/>
            <person name="Khan N.K."/>
            <person name="Korchina V.K."/>
            <person name="Kovar C.K."/>
            <person name="Lago L.L."/>
            <person name="Lara F.L."/>
            <person name="Le T.-K.L."/>
            <person name="Lee S.L."/>
            <person name="Legall-Iii F.L."/>
            <person name="Lemon S.L."/>
            <person name="Liu J.L."/>
            <person name="Liu Y.-S.L."/>
            <person name="Liyanage D.L."/>
            <person name="Lopez J.L."/>
            <person name="Lorensuhewa L.L."/>
            <person name="Mata R.M."/>
            <person name="Mathew T.M."/>
            <person name="Mercado C.M."/>
            <person name="Mercado I.M."/>
            <person name="Morales K.M."/>
            <person name="Morgan M.M."/>
            <person name="Munidasa M.M."/>
            <person name="Ngo D.N."/>
            <person name="Nguyen L.N."/>
            <person name="Nguyen T.N."/>
            <person name="Nguyen N.N."/>
            <person name="Obregon M.O."/>
            <person name="Okwuonu G.O."/>
            <person name="Ongeri F.O."/>
            <person name="Onwere C.O."/>
            <person name="Osifeso I.O."/>
            <person name="Parra A.P."/>
            <person name="Patil S.P."/>
            <person name="Perez A.P."/>
            <person name="Perez Y.P."/>
            <person name="Pham C.P."/>
            <person name="Pu L.-L.P."/>
            <person name="Puazo M.P."/>
            <person name="Quiroz J.Q."/>
            <person name="Rouhana J.R."/>
            <person name="Ruiz M.R."/>
            <person name="Ruiz S.-J.R."/>
            <person name="Saada N.S."/>
            <person name="Santibanez J.S."/>
            <person name="Scheel M.S."/>
            <person name="Schneider B.S."/>
            <person name="Simmons D.S."/>
            <person name="Sisson I.S."/>
            <person name="Tang L.-Y.T."/>
            <person name="Thornton R.T."/>
            <person name="Tisius J.T."/>
            <person name="Toledanes G.T."/>
            <person name="Trejos Z.T."/>
            <person name="Usmani K.U."/>
            <person name="Varghese R.V."/>
            <person name="Vattathil S.V."/>
            <person name="Vee V.V."/>
            <person name="Walker D.W."/>
            <person name="Weissenberger G.W."/>
            <person name="White C.W."/>
            <person name="Williams A.W."/>
            <person name="Woodworth J.W."/>
            <person name="Wright R.W."/>
            <person name="Zhu Y.Z."/>
            <person name="Han Y.H."/>
            <person name="Newsham I.N."/>
            <person name="Nazareth L.N."/>
            <person name="Worley K.W."/>
            <person name="Muzny D.M."/>
            <person name="Rogers J.R."/>
            <person name="Gibbs R.G."/>
        </authorList>
    </citation>
    <scope>NUCLEOTIDE SEQUENCE [LARGE SCALE GENOMIC DNA]</scope>
</reference>
<dbReference type="GO" id="GO:0051607">
    <property type="term" value="P:defense response to virus"/>
    <property type="evidence" value="ECO:0007669"/>
    <property type="project" value="UniProtKB-KW"/>
</dbReference>
<evidence type="ECO:0000256" key="14">
    <source>
        <dbReference type="ARBA" id="ARBA00032972"/>
    </source>
</evidence>
<dbReference type="Gene3D" id="3.40.140.10">
    <property type="entry name" value="Cytidine Deaminase, domain 2"/>
    <property type="match status" value="1"/>
</dbReference>
<dbReference type="GO" id="GO:0070383">
    <property type="term" value="P:DNA cytosine deamination"/>
    <property type="evidence" value="ECO:0007669"/>
    <property type="project" value="TreeGrafter"/>
</dbReference>
<dbReference type="AlphaFoldDB" id="A0A8I5NU48"/>
<evidence type="ECO:0000256" key="10">
    <source>
        <dbReference type="ARBA" id="ARBA00022833"/>
    </source>
</evidence>
<keyword evidence="9" id="KW-0378">Hydrolase</keyword>
<evidence type="ECO:0000256" key="7">
    <source>
        <dbReference type="ARBA" id="ARBA00022723"/>
    </source>
</evidence>
<feature type="domain" description="CMP/dCMP-type deaminase" evidence="17">
    <location>
        <begin position="40"/>
        <end position="149"/>
    </location>
</feature>
<dbReference type="CDD" id="cd01283">
    <property type="entry name" value="cytidine_deaminase"/>
    <property type="match status" value="1"/>
</dbReference>
<evidence type="ECO:0000256" key="13">
    <source>
        <dbReference type="ARBA" id="ARBA00029489"/>
    </source>
</evidence>
<reference evidence="18" key="2">
    <citation type="submission" date="2025-08" db="UniProtKB">
        <authorList>
            <consortium name="Ensembl"/>
        </authorList>
    </citation>
    <scope>IDENTIFICATION</scope>
</reference>
<dbReference type="GO" id="GO:0005634">
    <property type="term" value="C:nucleus"/>
    <property type="evidence" value="ECO:0007669"/>
    <property type="project" value="Ensembl"/>
</dbReference>
<keyword evidence="12" id="KW-0051">Antiviral defense</keyword>
<dbReference type="InterPro" id="IPR050610">
    <property type="entry name" value="APOBEC_Cyt_Deaminase"/>
</dbReference>
<evidence type="ECO:0000256" key="15">
    <source>
        <dbReference type="ARBA" id="ARBA00049114"/>
    </source>
</evidence>
<dbReference type="PROSITE" id="PS51747">
    <property type="entry name" value="CYT_DCMP_DEAMINASES_2"/>
    <property type="match status" value="1"/>
</dbReference>
<feature type="signal peptide" evidence="16">
    <location>
        <begin position="1"/>
        <end position="22"/>
    </location>
</feature>
<protein>
    <recommendedName>
        <fullName evidence="4">DNA dC-&gt;dU-editing enzyme APOBEC-3G</fullName>
        <ecNumber evidence="13">3.5.4.38</ecNumber>
    </recommendedName>
    <alternativeName>
        <fullName evidence="14">Deoxycytidine deaminase</fullName>
    </alternativeName>
</protein>
<proteinExistence type="inferred from homology"/>
<evidence type="ECO:0000256" key="3">
    <source>
        <dbReference type="ARBA" id="ARBA00006576"/>
    </source>
</evidence>
<dbReference type="GeneTree" id="ENSGT00940000162695"/>
<evidence type="ECO:0000313" key="18">
    <source>
        <dbReference type="Ensembl" id="ENSPANP00000055526.1"/>
    </source>
</evidence>
<dbReference type="InterPro" id="IPR016193">
    <property type="entry name" value="Cytidine_deaminase-like"/>
</dbReference>
<evidence type="ECO:0000256" key="1">
    <source>
        <dbReference type="ARBA" id="ARBA00001947"/>
    </source>
</evidence>
<keyword evidence="19" id="KW-1185">Reference proteome</keyword>
<keyword evidence="11" id="KW-0391">Immunity</keyword>
<accession>A0A8I5NU48</accession>
<evidence type="ECO:0000313" key="19">
    <source>
        <dbReference type="Proteomes" id="UP000028761"/>
    </source>
</evidence>
<keyword evidence="5" id="KW-0963">Cytoplasm</keyword>
<dbReference type="EC" id="3.5.4.38" evidence="13"/>
<dbReference type="Pfam" id="PF18782">
    <property type="entry name" value="NAD2"/>
    <property type="match status" value="1"/>
</dbReference>
<evidence type="ECO:0000256" key="11">
    <source>
        <dbReference type="ARBA" id="ARBA00022859"/>
    </source>
</evidence>
<dbReference type="InterPro" id="IPR002125">
    <property type="entry name" value="CMP_dCMP_dom"/>
</dbReference>
<comment type="subcellular location">
    <subcellularLocation>
        <location evidence="2">Cytoplasm</location>
        <location evidence="2">P-body</location>
    </subcellularLocation>
</comment>
<dbReference type="Ensembl" id="ENSPANT00000069580.1">
    <property type="protein sequence ID" value="ENSPANP00000055526.1"/>
    <property type="gene ID" value="ENSPANG00000010775.4"/>
</dbReference>
<dbReference type="PROSITE" id="PS00903">
    <property type="entry name" value="CYT_DCMP_DEAMINASES_1"/>
    <property type="match status" value="1"/>
</dbReference>
<evidence type="ECO:0000256" key="9">
    <source>
        <dbReference type="ARBA" id="ARBA00022801"/>
    </source>
</evidence>
<sequence>MIGSIRHFILSTLMKFLNPVEAMYPGTFYFQFKNLWEANNRNETWLCFTVEVIKQRSTVSWERGVFQNQVDPKSHCHAERCFLSWFCKDILSPNTDYQVTWYTSWSPCPECAGEVAEFLARHNNVMLTIYTARLYYSQDPNYQQGLRSLSEKGVSVKIMDYEDFKYCWEKFVYDDGEPFKPWKGINTNFRFLKRRLREILQ</sequence>
<evidence type="ECO:0000256" key="16">
    <source>
        <dbReference type="SAM" id="SignalP"/>
    </source>
</evidence>
<name>A0A8I5NU48_PAPAN</name>
<keyword evidence="8" id="KW-0677">Repeat</keyword>
<dbReference type="GO" id="GO:0004126">
    <property type="term" value="F:cytidine deaminase activity"/>
    <property type="evidence" value="ECO:0007669"/>
    <property type="project" value="TreeGrafter"/>
</dbReference>
<evidence type="ECO:0000259" key="17">
    <source>
        <dbReference type="PROSITE" id="PS51747"/>
    </source>
</evidence>
<keyword evidence="16" id="KW-0732">Signal</keyword>
<dbReference type="GO" id="GO:0016554">
    <property type="term" value="P:cytidine to uridine editing"/>
    <property type="evidence" value="ECO:0007669"/>
    <property type="project" value="TreeGrafter"/>
</dbReference>
<evidence type="ECO:0000256" key="8">
    <source>
        <dbReference type="ARBA" id="ARBA00022737"/>
    </source>
</evidence>
<dbReference type="GO" id="GO:0000932">
    <property type="term" value="C:P-body"/>
    <property type="evidence" value="ECO:0007669"/>
    <property type="project" value="UniProtKB-SubCell"/>
</dbReference>
<evidence type="ECO:0000256" key="2">
    <source>
        <dbReference type="ARBA" id="ARBA00004201"/>
    </source>
</evidence>
<dbReference type="GO" id="GO:0003723">
    <property type="term" value="F:RNA binding"/>
    <property type="evidence" value="ECO:0007669"/>
    <property type="project" value="TreeGrafter"/>
</dbReference>
<dbReference type="PANTHER" id="PTHR13857:SF46">
    <property type="entry name" value="DNA DC-DU-EDITING ENZYME APOBEC-3C"/>
    <property type="match status" value="1"/>
</dbReference>
<dbReference type="PANTHER" id="PTHR13857">
    <property type="entry name" value="MRNA EDITING ENZYME"/>
    <property type="match status" value="1"/>
</dbReference>
<dbReference type="GO" id="GO:0044355">
    <property type="term" value="P:clearance of foreign intracellular DNA"/>
    <property type="evidence" value="ECO:0007669"/>
    <property type="project" value="Ensembl"/>
</dbReference>